<dbReference type="Pfam" id="PF07728">
    <property type="entry name" value="AAA_5"/>
    <property type="match status" value="1"/>
</dbReference>
<dbReference type="Gene3D" id="3.40.50.300">
    <property type="entry name" value="P-loop containing nucleotide triphosphate hydrolases"/>
    <property type="match status" value="1"/>
</dbReference>
<reference evidence="2 3" key="2">
    <citation type="submission" date="2019-09" db="EMBL/GenBank/DDBJ databases">
        <authorList>
            <person name="Jin C."/>
        </authorList>
    </citation>
    <scope>NUCLEOTIDE SEQUENCE [LARGE SCALE GENOMIC DNA]</scope>
    <source>
        <strain evidence="2 3">AN110305</strain>
    </source>
</reference>
<dbReference type="InterPro" id="IPR003593">
    <property type="entry name" value="AAA+_ATPase"/>
</dbReference>
<evidence type="ECO:0000313" key="3">
    <source>
        <dbReference type="Proteomes" id="UP000323454"/>
    </source>
</evidence>
<dbReference type="GO" id="GO:0005524">
    <property type="term" value="F:ATP binding"/>
    <property type="evidence" value="ECO:0007669"/>
    <property type="project" value="InterPro"/>
</dbReference>
<accession>A0A5B2XG53</accession>
<dbReference type="Proteomes" id="UP000323454">
    <property type="component" value="Unassembled WGS sequence"/>
</dbReference>
<organism evidence="2 3">
    <name type="scientific">Solihabitans fulvus</name>
    <dbReference type="NCBI Taxonomy" id="1892852"/>
    <lineage>
        <taxon>Bacteria</taxon>
        <taxon>Bacillati</taxon>
        <taxon>Actinomycetota</taxon>
        <taxon>Actinomycetes</taxon>
        <taxon>Pseudonocardiales</taxon>
        <taxon>Pseudonocardiaceae</taxon>
        <taxon>Solihabitans</taxon>
    </lineage>
</organism>
<dbReference type="InterPro" id="IPR011704">
    <property type="entry name" value="ATPase_dyneun-rel_AAA"/>
</dbReference>
<name>A0A5B2XG53_9PSEU</name>
<sequence>MATTPQWLIYRGSGEPHDGLAELPEPPPWRRFDGDPVEGATTIGPPDGTLPWEGGAVSSRPGVSERARAYYPSSDVVEMVNAALYLRRPLLVTGKPGTGKSTLAHSVARELKLGPVLYWPITSHAKVDDGLYRYDAIGRLQEASLARTAEPPDVGRYIRLGPLGTALLPRHRPRVLLIDELDKSDVDLPNDLLNIFEEGQFDIPELARLPEEQDSVHVMTRDPGGRAAIRRGQVRCHAFPFVVITSNGEREFPPPFLRRCLRLNIQPPDAEKLAAIVAGQLGKAVLDESRQLIEQFVDSRDHGDLATDQLLNAIYLAASGARPDAVTKERLVAQLFRPLDRSPGSA</sequence>
<proteinExistence type="predicted"/>
<keyword evidence="3" id="KW-1185">Reference proteome</keyword>
<dbReference type="SUPFAM" id="SSF52540">
    <property type="entry name" value="P-loop containing nucleoside triphosphate hydrolases"/>
    <property type="match status" value="1"/>
</dbReference>
<reference evidence="2 3" key="1">
    <citation type="submission" date="2019-09" db="EMBL/GenBank/DDBJ databases">
        <title>Goodfellowia gen. nov., a new genus of the Pseudonocardineae related to Actinoalloteichus, containing Goodfellowia coeruleoviolacea gen. nov., comb. nov. gen. nov., comb. nov.</title>
        <authorList>
            <person name="Labeda D."/>
        </authorList>
    </citation>
    <scope>NUCLEOTIDE SEQUENCE [LARGE SCALE GENOMIC DNA]</scope>
    <source>
        <strain evidence="2 3">AN110305</strain>
    </source>
</reference>
<evidence type="ECO:0000259" key="1">
    <source>
        <dbReference type="SMART" id="SM00382"/>
    </source>
</evidence>
<evidence type="ECO:0000313" key="2">
    <source>
        <dbReference type="EMBL" id="KAA2261762.1"/>
    </source>
</evidence>
<dbReference type="CDD" id="cd00009">
    <property type="entry name" value="AAA"/>
    <property type="match status" value="1"/>
</dbReference>
<dbReference type="EMBL" id="VUOB01000025">
    <property type="protein sequence ID" value="KAA2261762.1"/>
    <property type="molecule type" value="Genomic_DNA"/>
</dbReference>
<dbReference type="SMART" id="SM00382">
    <property type="entry name" value="AAA"/>
    <property type="match status" value="1"/>
</dbReference>
<dbReference type="OrthoDB" id="9783370at2"/>
<feature type="domain" description="AAA+ ATPase" evidence="1">
    <location>
        <begin position="86"/>
        <end position="271"/>
    </location>
</feature>
<dbReference type="AlphaFoldDB" id="A0A5B2XG53"/>
<comment type="caution">
    <text evidence="2">The sequence shown here is derived from an EMBL/GenBank/DDBJ whole genome shotgun (WGS) entry which is preliminary data.</text>
</comment>
<dbReference type="InterPro" id="IPR027417">
    <property type="entry name" value="P-loop_NTPase"/>
</dbReference>
<dbReference type="GO" id="GO:0016887">
    <property type="term" value="F:ATP hydrolysis activity"/>
    <property type="evidence" value="ECO:0007669"/>
    <property type="project" value="InterPro"/>
</dbReference>
<gene>
    <name evidence="2" type="ORF">F0L68_15205</name>
</gene>
<protein>
    <submittedName>
        <fullName evidence="2">MoxR family ATPase</fullName>
    </submittedName>
</protein>